<accession>A0ABS6L3D9</accession>
<evidence type="ECO:0008006" key="3">
    <source>
        <dbReference type="Google" id="ProtNLM"/>
    </source>
</evidence>
<evidence type="ECO:0000313" key="2">
    <source>
        <dbReference type="Proteomes" id="UP000699865"/>
    </source>
</evidence>
<keyword evidence="2" id="KW-1185">Reference proteome</keyword>
<reference evidence="1 2" key="1">
    <citation type="submission" date="2021-03" db="EMBL/GenBank/DDBJ databases">
        <title>Five novel Rahnella species.</title>
        <authorList>
            <person name="Brady C."/>
            <person name="Asselin J."/>
            <person name="Beer S."/>
            <person name="Bruberg M.B."/>
            <person name="Crampton B."/>
            <person name="Venter S."/>
            <person name="Arnold D."/>
            <person name="Denman S."/>
        </authorList>
    </citation>
    <scope>NUCLEOTIDE SEQUENCE [LARGE SCALE GENOMIC DNA]</scope>
    <source>
        <strain evidence="1 2">L72c</strain>
    </source>
</reference>
<dbReference type="EMBL" id="JAFMOU010000070">
    <property type="protein sequence ID" value="MBU9836379.1"/>
    <property type="molecule type" value="Genomic_DNA"/>
</dbReference>
<proteinExistence type="predicted"/>
<gene>
    <name evidence="1" type="ORF">J1786_16360</name>
</gene>
<organism evidence="1 2">
    <name type="scientific">Rahnella perminowiae</name>
    <dbReference type="NCBI Taxonomy" id="2816244"/>
    <lineage>
        <taxon>Bacteria</taxon>
        <taxon>Pseudomonadati</taxon>
        <taxon>Pseudomonadota</taxon>
        <taxon>Gammaproteobacteria</taxon>
        <taxon>Enterobacterales</taxon>
        <taxon>Yersiniaceae</taxon>
        <taxon>Rahnella</taxon>
    </lineage>
</organism>
<sequence length="245" mass="27864">MSFIVLLYGCDNTPDRILSPPQNAKWVDVVFTLPADTVLLPMEVLYRSDKCKTVRYNSSNEPHNIPGYNDFEKPFGQQGSSNIWRTHIAIDGGGKCQWQLNSIKVSFKIADGNPLVKGKEVFATNYIFDFDDYGFSDGYGTGRAKEMNGNLDLETVFFPMITHHIDNEVDLTLFGGSTEYEHLKRRYRLHKTRNINIEPIIRSNKVVVLNPPVIRPGNLTVTYPDGSSEQVPHIFPDYEKLLSMK</sequence>
<name>A0ABS6L3D9_9GAMM</name>
<comment type="caution">
    <text evidence="1">The sequence shown here is derived from an EMBL/GenBank/DDBJ whole genome shotgun (WGS) entry which is preliminary data.</text>
</comment>
<evidence type="ECO:0000313" key="1">
    <source>
        <dbReference type="EMBL" id="MBU9836379.1"/>
    </source>
</evidence>
<protein>
    <recommendedName>
        <fullName evidence="3">Lipoprotein</fullName>
    </recommendedName>
</protein>
<dbReference type="Proteomes" id="UP000699865">
    <property type="component" value="Unassembled WGS sequence"/>
</dbReference>